<feature type="transmembrane region" description="Helical" evidence="1">
    <location>
        <begin position="21"/>
        <end position="42"/>
    </location>
</feature>
<keyword evidence="4" id="KW-1185">Reference proteome</keyword>
<comment type="caution">
    <text evidence="3">The sequence shown here is derived from an EMBL/GenBank/DDBJ whole genome shotgun (WGS) entry which is preliminary data.</text>
</comment>
<evidence type="ECO:0000256" key="1">
    <source>
        <dbReference type="SAM" id="Phobius"/>
    </source>
</evidence>
<sequence>MSRRGDLRMTRVSLRKRGLTLIEVLVVVSVIAILIGIAIPAVSAARSAMRRADCANNLRQIGLALHAYEAASGAFPTATSGPPSSRSFLVAVLPHLEHSSLYNAINFQVRLASVWEPNRTAMTTTLDVLLCPSDGADLAGWPSATNYAGNQGSGVQKYGFNGVFRGLEAVRIRDITDGTSQTAAVSEWVIGPQSPAIRDPLRSVFRTPTSLIEPDQLDLFAAACQAVDPIEAPVTVHPKGANWFFGEFGSCLYNHVLTPGEKSCLNQTAYQEGAWTSGSLHRAGVNLLFADGRVLFERSNVDPMVWRALASRNGGEVVNVP</sequence>
<accession>A0A432MNR2</accession>
<dbReference type="AlphaFoldDB" id="A0A432MNR2"/>
<reference evidence="3 4" key="1">
    <citation type="submission" date="2018-12" db="EMBL/GenBank/DDBJ databases">
        <authorList>
            <person name="Toschakov S.V."/>
        </authorList>
    </citation>
    <scope>NUCLEOTIDE SEQUENCE [LARGE SCALE GENOMIC DNA]</scope>
    <source>
        <strain evidence="3 4">GM2012</strain>
    </source>
</reference>
<evidence type="ECO:0000313" key="3">
    <source>
        <dbReference type="EMBL" id="RUL88735.1"/>
    </source>
</evidence>
<protein>
    <submittedName>
        <fullName evidence="3">DUF1559 domain-containing protein</fullName>
    </submittedName>
</protein>
<dbReference type="Gene3D" id="3.30.700.10">
    <property type="entry name" value="Glycoprotein, Type 4 Pilin"/>
    <property type="match status" value="1"/>
</dbReference>
<keyword evidence="1" id="KW-1133">Transmembrane helix</keyword>
<reference evidence="3 4" key="2">
    <citation type="submission" date="2019-01" db="EMBL/GenBank/DDBJ databases">
        <title>Tautonia sociabilis, a novel thermotolerant planctomycete of Isosphaeraceae family, isolated from a 4000 m deep subterranean habitat.</title>
        <authorList>
            <person name="Kovaleva O.L."/>
            <person name="Elcheninov A.G."/>
            <person name="Van Heerden E."/>
            <person name="Toshchakov S.V."/>
            <person name="Novikov A."/>
            <person name="Bonch-Osmolovskaya E.A."/>
            <person name="Kublanov I.V."/>
        </authorList>
    </citation>
    <scope>NUCLEOTIDE SEQUENCE [LARGE SCALE GENOMIC DNA]</scope>
    <source>
        <strain evidence="3 4">GM2012</strain>
    </source>
</reference>
<dbReference type="Pfam" id="PF07963">
    <property type="entry name" value="N_methyl"/>
    <property type="match status" value="1"/>
</dbReference>
<dbReference type="NCBIfam" id="TIGR02532">
    <property type="entry name" value="IV_pilin_GFxxxE"/>
    <property type="match status" value="1"/>
</dbReference>
<dbReference type="PANTHER" id="PTHR30093:SF2">
    <property type="entry name" value="TYPE II SECRETION SYSTEM PROTEIN H"/>
    <property type="match status" value="1"/>
</dbReference>
<dbReference type="EMBL" id="RYZH01000008">
    <property type="protein sequence ID" value="RUL88735.1"/>
    <property type="molecule type" value="Genomic_DNA"/>
</dbReference>
<name>A0A432MNR2_9BACT</name>
<evidence type="ECO:0000313" key="4">
    <source>
        <dbReference type="Proteomes" id="UP000280296"/>
    </source>
</evidence>
<dbReference type="InterPro" id="IPR045584">
    <property type="entry name" value="Pilin-like"/>
</dbReference>
<proteinExistence type="predicted"/>
<keyword evidence="1" id="KW-0812">Transmembrane</keyword>
<dbReference type="SUPFAM" id="SSF54523">
    <property type="entry name" value="Pili subunits"/>
    <property type="match status" value="1"/>
</dbReference>
<gene>
    <name evidence="3" type="ORF">TsocGM_06090</name>
</gene>
<dbReference type="PANTHER" id="PTHR30093">
    <property type="entry name" value="GENERAL SECRETION PATHWAY PROTEIN G"/>
    <property type="match status" value="1"/>
</dbReference>
<feature type="domain" description="DUF1559" evidence="2">
    <location>
        <begin position="44"/>
        <end position="303"/>
    </location>
</feature>
<dbReference type="PROSITE" id="PS00409">
    <property type="entry name" value="PROKAR_NTER_METHYL"/>
    <property type="match status" value="1"/>
</dbReference>
<dbReference type="InterPro" id="IPR011453">
    <property type="entry name" value="DUF1559"/>
</dbReference>
<dbReference type="Proteomes" id="UP000280296">
    <property type="component" value="Unassembled WGS sequence"/>
</dbReference>
<organism evidence="3 4">
    <name type="scientific">Tautonia sociabilis</name>
    <dbReference type="NCBI Taxonomy" id="2080755"/>
    <lineage>
        <taxon>Bacteria</taxon>
        <taxon>Pseudomonadati</taxon>
        <taxon>Planctomycetota</taxon>
        <taxon>Planctomycetia</taxon>
        <taxon>Isosphaerales</taxon>
        <taxon>Isosphaeraceae</taxon>
        <taxon>Tautonia</taxon>
    </lineage>
</organism>
<dbReference type="InterPro" id="IPR012902">
    <property type="entry name" value="N_methyl_site"/>
</dbReference>
<keyword evidence="1" id="KW-0472">Membrane</keyword>
<evidence type="ECO:0000259" key="2">
    <source>
        <dbReference type="Pfam" id="PF07596"/>
    </source>
</evidence>
<dbReference type="Pfam" id="PF07596">
    <property type="entry name" value="SBP_bac_10"/>
    <property type="match status" value="1"/>
</dbReference>